<evidence type="ECO:0000256" key="10">
    <source>
        <dbReference type="SAM" id="Phobius"/>
    </source>
</evidence>
<keyword evidence="13" id="KW-1185">Reference proteome</keyword>
<evidence type="ECO:0000256" key="9">
    <source>
        <dbReference type="ARBA" id="ARBA00023201"/>
    </source>
</evidence>
<keyword evidence="9" id="KW-0739">Sodium transport</keyword>
<feature type="transmembrane region" description="Helical" evidence="10">
    <location>
        <begin position="231"/>
        <end position="249"/>
    </location>
</feature>
<dbReference type="Gene3D" id="6.10.140.1330">
    <property type="match status" value="1"/>
</dbReference>
<evidence type="ECO:0000256" key="8">
    <source>
        <dbReference type="ARBA" id="ARBA00023136"/>
    </source>
</evidence>
<reference evidence="12 13" key="1">
    <citation type="submission" date="2019-07" db="EMBL/GenBank/DDBJ databases">
        <authorList>
            <person name="Zhao L.H."/>
        </authorList>
    </citation>
    <scope>NUCLEOTIDE SEQUENCE [LARGE SCALE GENOMIC DNA]</scope>
    <source>
        <strain evidence="12 13">Co35</strain>
    </source>
</reference>
<dbReference type="PANTHER" id="PTHR10110:SF86">
    <property type="entry name" value="SODIUM_HYDROGEN EXCHANGER 7"/>
    <property type="match status" value="1"/>
</dbReference>
<evidence type="ECO:0000256" key="5">
    <source>
        <dbReference type="ARBA" id="ARBA00022989"/>
    </source>
</evidence>
<dbReference type="GO" id="GO:0015385">
    <property type="term" value="F:sodium:proton antiporter activity"/>
    <property type="evidence" value="ECO:0007669"/>
    <property type="project" value="InterPro"/>
</dbReference>
<evidence type="ECO:0000256" key="7">
    <source>
        <dbReference type="ARBA" id="ARBA00023065"/>
    </source>
</evidence>
<keyword evidence="3" id="KW-1003">Cell membrane</keyword>
<keyword evidence="4 10" id="KW-0812">Transmembrane</keyword>
<comment type="caution">
    <text evidence="12">The sequence shown here is derived from an EMBL/GenBank/DDBJ whole genome shotgun (WGS) entry which is preliminary data.</text>
</comment>
<evidence type="ECO:0000313" key="12">
    <source>
        <dbReference type="EMBL" id="TSD62589.1"/>
    </source>
</evidence>
<dbReference type="EMBL" id="VLNT01000008">
    <property type="protein sequence ID" value="TSD62589.1"/>
    <property type="molecule type" value="Genomic_DNA"/>
</dbReference>
<evidence type="ECO:0000313" key="13">
    <source>
        <dbReference type="Proteomes" id="UP000316988"/>
    </source>
</evidence>
<comment type="subcellular location">
    <subcellularLocation>
        <location evidence="1">Cell membrane</location>
        <topology evidence="1">Multi-pass membrane protein</topology>
    </subcellularLocation>
</comment>
<keyword evidence="2" id="KW-0813">Transport</keyword>
<dbReference type="InterPro" id="IPR006153">
    <property type="entry name" value="Cation/H_exchanger_TM"/>
</dbReference>
<dbReference type="GO" id="GO:0005886">
    <property type="term" value="C:plasma membrane"/>
    <property type="evidence" value="ECO:0007669"/>
    <property type="project" value="UniProtKB-SubCell"/>
</dbReference>
<protein>
    <submittedName>
        <fullName evidence="12">Sodium:proton antiporter</fullName>
    </submittedName>
</protein>
<proteinExistence type="predicted"/>
<feature type="transmembrane region" description="Helical" evidence="10">
    <location>
        <begin position="412"/>
        <end position="436"/>
    </location>
</feature>
<keyword evidence="5 10" id="KW-1133">Transmembrane helix</keyword>
<dbReference type="InterPro" id="IPR018422">
    <property type="entry name" value="Cation/H_exchanger_CPA1"/>
</dbReference>
<evidence type="ECO:0000256" key="6">
    <source>
        <dbReference type="ARBA" id="ARBA00023053"/>
    </source>
</evidence>
<organism evidence="12 13">
    <name type="scientific">Aeromicrobium piscarium</name>
    <dbReference type="NCBI Taxonomy" id="2590901"/>
    <lineage>
        <taxon>Bacteria</taxon>
        <taxon>Bacillati</taxon>
        <taxon>Actinomycetota</taxon>
        <taxon>Actinomycetes</taxon>
        <taxon>Propionibacteriales</taxon>
        <taxon>Nocardioidaceae</taxon>
        <taxon>Aeromicrobium</taxon>
    </lineage>
</organism>
<feature type="transmembrane region" description="Helical" evidence="10">
    <location>
        <begin position="301"/>
        <end position="325"/>
    </location>
</feature>
<feature type="transmembrane region" description="Helical" evidence="10">
    <location>
        <begin position="208"/>
        <end position="225"/>
    </location>
</feature>
<keyword evidence="6" id="KW-0915">Sodium</keyword>
<dbReference type="OrthoDB" id="57886at2"/>
<sequence>MELTLIVVVALLVIVAVHAVAGRVGVAAPLVLVLVGIGVSLLPAVPDIEIEPEWILGVVLPPLLYAAAVRVPTMDFRRDFKVISGLSVVLVVISSVVIGWVISMLIPGIGLATGIALGAIVSPTDAVATSIVRKARVSPRIVTVLEGESMLNDASALVLLRSAIAATGASVSLWGVVGDFLYAVAVAVVIGFVVGHLNLAVRAKLGDPTAGVAITIVAPFAAYLPAEHLHASGLVAAVVAGLVAGHGTPRRLTAQDRATERAVWGTLEFVLESAVFLLIGLELEAIVRDVQDHHGNPWQALVYASVVVALVLVLRSGFVGPLIWWMSRRQRRFPELRERINEAQGRVAAAPDHPRSKRMGWVLNQKLADIDYFTEAQFGRRAAVVLVWAGMRGAVTLAAAQTLPADTPQRSLLVLIAFVVAVGTLIIQGGTLPWLVGRLGLSGGDPGATERERDELRAHLRTTSRAWLDEQERLDDSVLDDAMIERLRRMMEAQESAEPAFDIAQVRRMRLALIDSDRAELLRLSEQGTFSSQVIEEQLNRLDAEQIGLELRDHEDG</sequence>
<evidence type="ECO:0000256" key="2">
    <source>
        <dbReference type="ARBA" id="ARBA00022448"/>
    </source>
</evidence>
<dbReference type="AlphaFoldDB" id="A0A554S898"/>
<feature type="transmembrane region" description="Helical" evidence="10">
    <location>
        <begin position="261"/>
        <end position="281"/>
    </location>
</feature>
<feature type="transmembrane region" description="Helical" evidence="10">
    <location>
        <begin position="180"/>
        <end position="201"/>
    </location>
</feature>
<dbReference type="RefSeq" id="WP_143913701.1">
    <property type="nucleotide sequence ID" value="NZ_VLNT01000008.1"/>
</dbReference>
<name>A0A554S898_9ACTN</name>
<keyword evidence="7" id="KW-0406">Ion transport</keyword>
<evidence type="ECO:0000256" key="4">
    <source>
        <dbReference type="ARBA" id="ARBA00022692"/>
    </source>
</evidence>
<feature type="domain" description="Cation/H+ exchanger transmembrane" evidence="11">
    <location>
        <begin position="11"/>
        <end position="436"/>
    </location>
</feature>
<feature type="transmembrane region" description="Helical" evidence="10">
    <location>
        <begin position="83"/>
        <end position="103"/>
    </location>
</feature>
<feature type="transmembrane region" description="Helical" evidence="10">
    <location>
        <begin position="109"/>
        <end position="133"/>
    </location>
</feature>
<keyword evidence="8 10" id="KW-0472">Membrane</keyword>
<feature type="transmembrane region" description="Helical" evidence="10">
    <location>
        <begin position="154"/>
        <end position="174"/>
    </location>
</feature>
<evidence type="ECO:0000256" key="3">
    <source>
        <dbReference type="ARBA" id="ARBA00022475"/>
    </source>
</evidence>
<dbReference type="Pfam" id="PF00999">
    <property type="entry name" value="Na_H_Exchanger"/>
    <property type="match status" value="1"/>
</dbReference>
<dbReference type="PANTHER" id="PTHR10110">
    <property type="entry name" value="SODIUM/HYDROGEN EXCHANGER"/>
    <property type="match status" value="1"/>
</dbReference>
<feature type="transmembrane region" description="Helical" evidence="10">
    <location>
        <begin position="54"/>
        <end position="71"/>
    </location>
</feature>
<evidence type="ECO:0000256" key="1">
    <source>
        <dbReference type="ARBA" id="ARBA00004651"/>
    </source>
</evidence>
<dbReference type="GO" id="GO:0051453">
    <property type="term" value="P:regulation of intracellular pH"/>
    <property type="evidence" value="ECO:0007669"/>
    <property type="project" value="TreeGrafter"/>
</dbReference>
<dbReference type="GO" id="GO:0098719">
    <property type="term" value="P:sodium ion import across plasma membrane"/>
    <property type="evidence" value="ECO:0007669"/>
    <property type="project" value="TreeGrafter"/>
</dbReference>
<evidence type="ECO:0000259" key="11">
    <source>
        <dbReference type="Pfam" id="PF00999"/>
    </source>
</evidence>
<accession>A0A554S898</accession>
<dbReference type="Proteomes" id="UP000316988">
    <property type="component" value="Unassembled WGS sequence"/>
</dbReference>
<gene>
    <name evidence="12" type="ORF">FNM00_11580</name>
</gene>
<dbReference type="GO" id="GO:0015386">
    <property type="term" value="F:potassium:proton antiporter activity"/>
    <property type="evidence" value="ECO:0007669"/>
    <property type="project" value="TreeGrafter"/>
</dbReference>